<gene>
    <name evidence="7" type="ORF">ZIOFF_064020</name>
</gene>
<protein>
    <recommendedName>
        <fullName evidence="6">Ubiquitin conjugation factor E4 core domain-containing protein</fullName>
    </recommendedName>
</protein>
<proteinExistence type="predicted"/>
<sequence>MSFMVMYGAWAGPPWMRLVDYVSTTIMERRGLLWWKLRSYEKDRTILKAMREQGASPLLDANIKYLEKEIGILSQSKSSYEVQIFQVCLTYQFLMFCYSVCHSQLLSDKFTVRENMYELLEYLWSVPSHLNAWRQIVESDMKLTIGNIGMLAFISEQIPVHFLLPEMVERVAILLNYFLLQLTSPQRRFPDVKDPEKYRYKCRHLLRFVSTMFI</sequence>
<dbReference type="AlphaFoldDB" id="A0A8J5C8N0"/>
<feature type="domain" description="Ubiquitin conjugation factor E4 core" evidence="6">
    <location>
        <begin position="133"/>
        <end position="213"/>
    </location>
</feature>
<comment type="caution">
    <text evidence="7">The sequence shown here is derived from an EMBL/GenBank/DDBJ whole genome shotgun (WGS) entry which is preliminary data.</text>
</comment>
<evidence type="ECO:0000313" key="7">
    <source>
        <dbReference type="EMBL" id="KAG6474805.1"/>
    </source>
</evidence>
<comment type="pathway">
    <text evidence="2">Protein modification; protein ubiquitination.</text>
</comment>
<dbReference type="GO" id="GO:0006511">
    <property type="term" value="P:ubiquitin-dependent protein catabolic process"/>
    <property type="evidence" value="ECO:0007669"/>
    <property type="project" value="InterPro"/>
</dbReference>
<dbReference type="UniPathway" id="UPA00143"/>
<dbReference type="GO" id="GO:0000209">
    <property type="term" value="P:protein polyubiquitination"/>
    <property type="evidence" value="ECO:0007669"/>
    <property type="project" value="TreeGrafter"/>
</dbReference>
<dbReference type="GO" id="GO:0005634">
    <property type="term" value="C:nucleus"/>
    <property type="evidence" value="ECO:0007669"/>
    <property type="project" value="UniProtKB-SubCell"/>
</dbReference>
<keyword evidence="5" id="KW-0539">Nucleus</keyword>
<evidence type="ECO:0000256" key="4">
    <source>
        <dbReference type="ARBA" id="ARBA00022786"/>
    </source>
</evidence>
<dbReference type="InterPro" id="IPR045132">
    <property type="entry name" value="UBE4"/>
</dbReference>
<accession>A0A8J5C8N0</accession>
<evidence type="ECO:0000256" key="1">
    <source>
        <dbReference type="ARBA" id="ARBA00004123"/>
    </source>
</evidence>
<keyword evidence="8" id="KW-1185">Reference proteome</keyword>
<dbReference type="PANTHER" id="PTHR13931:SF2">
    <property type="entry name" value="UBIQUITIN CONJUGATION FACTOR E4 B"/>
    <property type="match status" value="1"/>
</dbReference>
<dbReference type="Proteomes" id="UP000734854">
    <property type="component" value="Unassembled WGS sequence"/>
</dbReference>
<evidence type="ECO:0000256" key="2">
    <source>
        <dbReference type="ARBA" id="ARBA00004906"/>
    </source>
</evidence>
<evidence type="ECO:0000256" key="5">
    <source>
        <dbReference type="ARBA" id="ARBA00023242"/>
    </source>
</evidence>
<dbReference type="GO" id="GO:0000151">
    <property type="term" value="C:ubiquitin ligase complex"/>
    <property type="evidence" value="ECO:0007669"/>
    <property type="project" value="InterPro"/>
</dbReference>
<dbReference type="GO" id="GO:0005737">
    <property type="term" value="C:cytoplasm"/>
    <property type="evidence" value="ECO:0007669"/>
    <property type="project" value="TreeGrafter"/>
</dbReference>
<keyword evidence="4" id="KW-0833">Ubl conjugation pathway</keyword>
<dbReference type="GO" id="GO:0034450">
    <property type="term" value="F:ubiquitin-ubiquitin ligase activity"/>
    <property type="evidence" value="ECO:0007669"/>
    <property type="project" value="InterPro"/>
</dbReference>
<keyword evidence="3" id="KW-0808">Transferase</keyword>
<dbReference type="PANTHER" id="PTHR13931">
    <property type="entry name" value="UBIQUITINATION FACTOR E4"/>
    <property type="match status" value="1"/>
</dbReference>
<evidence type="ECO:0000313" key="8">
    <source>
        <dbReference type="Proteomes" id="UP000734854"/>
    </source>
</evidence>
<organism evidence="7 8">
    <name type="scientific">Zingiber officinale</name>
    <name type="common">Ginger</name>
    <name type="synonym">Amomum zingiber</name>
    <dbReference type="NCBI Taxonomy" id="94328"/>
    <lineage>
        <taxon>Eukaryota</taxon>
        <taxon>Viridiplantae</taxon>
        <taxon>Streptophyta</taxon>
        <taxon>Embryophyta</taxon>
        <taxon>Tracheophyta</taxon>
        <taxon>Spermatophyta</taxon>
        <taxon>Magnoliopsida</taxon>
        <taxon>Liliopsida</taxon>
        <taxon>Zingiberales</taxon>
        <taxon>Zingiberaceae</taxon>
        <taxon>Zingiber</taxon>
    </lineage>
</organism>
<dbReference type="EMBL" id="JACMSC010000018">
    <property type="protein sequence ID" value="KAG6474805.1"/>
    <property type="molecule type" value="Genomic_DNA"/>
</dbReference>
<evidence type="ECO:0000256" key="3">
    <source>
        <dbReference type="ARBA" id="ARBA00022679"/>
    </source>
</evidence>
<reference evidence="7 8" key="1">
    <citation type="submission" date="2020-08" db="EMBL/GenBank/DDBJ databases">
        <title>Plant Genome Project.</title>
        <authorList>
            <person name="Zhang R.-G."/>
        </authorList>
    </citation>
    <scope>NUCLEOTIDE SEQUENCE [LARGE SCALE GENOMIC DNA]</scope>
    <source>
        <tissue evidence="7">Rhizome</tissue>
    </source>
</reference>
<dbReference type="GO" id="GO:0036503">
    <property type="term" value="P:ERAD pathway"/>
    <property type="evidence" value="ECO:0007669"/>
    <property type="project" value="InterPro"/>
</dbReference>
<name>A0A8J5C8N0_ZINOF</name>
<evidence type="ECO:0000259" key="6">
    <source>
        <dbReference type="Pfam" id="PF10408"/>
    </source>
</evidence>
<dbReference type="Pfam" id="PF10408">
    <property type="entry name" value="Ufd2P_core"/>
    <property type="match status" value="1"/>
</dbReference>
<dbReference type="InterPro" id="IPR019474">
    <property type="entry name" value="Ub_conjug_fac_E4_core"/>
</dbReference>
<comment type="subcellular location">
    <subcellularLocation>
        <location evidence="1">Nucleus</location>
    </subcellularLocation>
</comment>